<keyword evidence="12" id="KW-1185">Reference proteome</keyword>
<evidence type="ECO:0000256" key="6">
    <source>
        <dbReference type="ARBA" id="ARBA00023277"/>
    </source>
</evidence>
<evidence type="ECO:0000256" key="5">
    <source>
        <dbReference type="ARBA" id="ARBA00023211"/>
    </source>
</evidence>
<dbReference type="SUPFAM" id="SSF56655">
    <property type="entry name" value="Carbohydrate phosphatase"/>
    <property type="match status" value="1"/>
</dbReference>
<dbReference type="GO" id="GO:0042132">
    <property type="term" value="F:fructose 1,6-bisphosphate 1-phosphatase activity"/>
    <property type="evidence" value="ECO:0007669"/>
    <property type="project" value="UniProtKB-EC"/>
</dbReference>
<feature type="binding site" evidence="10">
    <location>
        <begin position="185"/>
        <end position="187"/>
    </location>
    <ligand>
        <name>substrate</name>
    </ligand>
</feature>
<dbReference type="GO" id="GO:0006094">
    <property type="term" value="P:gluconeogenesis"/>
    <property type="evidence" value="ECO:0007669"/>
    <property type="project" value="InterPro"/>
</dbReference>
<feature type="binding site" evidence="10">
    <location>
        <begin position="87"/>
        <end position="89"/>
    </location>
    <ligand>
        <name>substrate</name>
    </ligand>
</feature>
<dbReference type="NCBIfam" id="TIGR00330">
    <property type="entry name" value="glpX"/>
    <property type="match status" value="1"/>
</dbReference>
<dbReference type="Gene3D" id="3.30.540.10">
    <property type="entry name" value="Fructose-1,6-Bisphosphatase, subunit A, domain 1"/>
    <property type="match status" value="1"/>
</dbReference>
<dbReference type="FunFam" id="3.40.190.90:FF:000001">
    <property type="entry name" value="Fructose-1,6-bisphosphatase"/>
    <property type="match status" value="1"/>
</dbReference>
<dbReference type="STRING" id="1472767.AOX59_16815"/>
<dbReference type="OrthoDB" id="9779353at2"/>
<reference evidence="11 12" key="1">
    <citation type="submission" date="2016-01" db="EMBL/GenBank/DDBJ databases">
        <title>Complete genome sequence of strain Lentibacillus amyloliquefaciens LAM0015T isolated from saline sediment.</title>
        <authorList>
            <person name="Wang J.-L."/>
            <person name="He M.-X."/>
        </authorList>
    </citation>
    <scope>NUCLEOTIDE SEQUENCE [LARGE SCALE GENOMIC DNA]</scope>
    <source>
        <strain evidence="11 12">LAM0015</strain>
    </source>
</reference>
<dbReference type="Proteomes" id="UP000050331">
    <property type="component" value="Chromosome"/>
</dbReference>
<feature type="binding site" evidence="9">
    <location>
        <position position="84"/>
    </location>
    <ligand>
        <name>Mn(2+)</name>
        <dbReference type="ChEBI" id="CHEBI:29035"/>
        <label>2</label>
    </ligand>
</feature>
<evidence type="ECO:0000256" key="2">
    <source>
        <dbReference type="ARBA" id="ARBA00008989"/>
    </source>
</evidence>
<dbReference type="RefSeq" id="WP_068447241.1">
    <property type="nucleotide sequence ID" value="NZ_CP013862.1"/>
</dbReference>
<feature type="binding site" evidence="9">
    <location>
        <position position="212"/>
    </location>
    <ligand>
        <name>Mn(2+)</name>
        <dbReference type="ChEBI" id="CHEBI:29035"/>
        <label>2</label>
    </ligand>
</feature>
<proteinExistence type="inferred from homology"/>
<dbReference type="GO" id="GO:0030388">
    <property type="term" value="P:fructose 1,6-bisphosphate metabolic process"/>
    <property type="evidence" value="ECO:0007669"/>
    <property type="project" value="TreeGrafter"/>
</dbReference>
<protein>
    <recommendedName>
        <fullName evidence="8">Fructose-1,6-bisphosphatase</fullName>
    </recommendedName>
</protein>
<keyword evidence="3 9" id="KW-0479">Metal-binding</keyword>
<evidence type="ECO:0000313" key="11">
    <source>
        <dbReference type="EMBL" id="ALX50091.1"/>
    </source>
</evidence>
<keyword evidence="6 8" id="KW-0119">Carbohydrate metabolism</keyword>
<dbReference type="InterPro" id="IPR004464">
    <property type="entry name" value="FBPase_class-2/SBPase"/>
</dbReference>
<sequence>MEPLLLDFLKVTESAALAARQWVGRGDKIAADEIATKTMRKHLNRINMKGEIVIGEGEIDDAPMLHIGEVLGFGEDPELDIAVDPIEGTTPTANGQDNAMTVIAAAPKGNLLHAPDMYMEKMAVGADAKGKINIGASIIENLQAVAKAKGKTVDELNVLIQDRPRHKETIDEIRQSGAKVHLFKDGDVIYAISTCIKRVDMDLFLGIGGAPEGVLGAIGVKGLGGEMQAKLKPRNNQETERCKDMGLTIPEKTLNHEDLVKSDHCMLIATGITNNPFLRGIESDHEHQTTHSLLIGGKAQQLRYVETQYPMVKEAYARVD</sequence>
<comment type="catalytic activity">
    <reaction evidence="1">
        <text>beta-D-fructose 1,6-bisphosphate + H2O = beta-D-fructose 6-phosphate + phosphate</text>
        <dbReference type="Rhea" id="RHEA:11064"/>
        <dbReference type="ChEBI" id="CHEBI:15377"/>
        <dbReference type="ChEBI" id="CHEBI:32966"/>
        <dbReference type="ChEBI" id="CHEBI:43474"/>
        <dbReference type="ChEBI" id="CHEBI:57634"/>
        <dbReference type="EC" id="3.1.3.11"/>
    </reaction>
</comment>
<dbReference type="GO" id="GO:0005829">
    <property type="term" value="C:cytosol"/>
    <property type="evidence" value="ECO:0007669"/>
    <property type="project" value="TreeGrafter"/>
</dbReference>
<evidence type="ECO:0000256" key="10">
    <source>
        <dbReference type="PIRSR" id="PIRSR004532-2"/>
    </source>
</evidence>
<dbReference type="EMBL" id="CP013862">
    <property type="protein sequence ID" value="ALX50091.1"/>
    <property type="molecule type" value="Genomic_DNA"/>
</dbReference>
<dbReference type="PANTHER" id="PTHR30447:SF0">
    <property type="entry name" value="FRUCTOSE-1,6-BISPHOSPHATASE 1 CLASS 2-RELATED"/>
    <property type="match status" value="1"/>
</dbReference>
<organism evidence="11 12">
    <name type="scientific">Lentibacillus amyloliquefaciens</name>
    <dbReference type="NCBI Taxonomy" id="1472767"/>
    <lineage>
        <taxon>Bacteria</taxon>
        <taxon>Bacillati</taxon>
        <taxon>Bacillota</taxon>
        <taxon>Bacilli</taxon>
        <taxon>Bacillales</taxon>
        <taxon>Bacillaceae</taxon>
        <taxon>Lentibacillus</taxon>
    </lineage>
</organism>
<feature type="binding site" evidence="9">
    <location>
        <position position="56"/>
    </location>
    <ligand>
        <name>Mn(2+)</name>
        <dbReference type="ChEBI" id="CHEBI:29035"/>
        <label>1</label>
    </ligand>
</feature>
<dbReference type="PANTHER" id="PTHR30447">
    <property type="entry name" value="FRUCTOSE-1,6-BISPHOSPHATASE CLASS 2"/>
    <property type="match status" value="1"/>
</dbReference>
<feature type="binding site" evidence="10">
    <location>
        <position position="118"/>
    </location>
    <ligand>
        <name>substrate</name>
    </ligand>
</feature>
<evidence type="ECO:0000256" key="9">
    <source>
        <dbReference type="PIRSR" id="PIRSR004532-1"/>
    </source>
</evidence>
<dbReference type="KEGG" id="lao:AOX59_16815"/>
<feature type="binding site" evidence="10">
    <location>
        <position position="209"/>
    </location>
    <ligand>
        <name>substrate</name>
    </ligand>
</feature>
<keyword evidence="5 9" id="KW-0464">Manganese</keyword>
<dbReference type="AlphaFoldDB" id="A0A0U3NU25"/>
<evidence type="ECO:0000256" key="7">
    <source>
        <dbReference type="ARBA" id="ARBA00024331"/>
    </source>
</evidence>
<comment type="similarity">
    <text evidence="2 8">Belongs to the FBPase class 2 family.</text>
</comment>
<dbReference type="Pfam" id="PF03320">
    <property type="entry name" value="FBPase_glpX"/>
    <property type="match status" value="1"/>
</dbReference>
<dbReference type="Gene3D" id="3.40.190.90">
    <property type="match status" value="1"/>
</dbReference>
<evidence type="ECO:0000256" key="4">
    <source>
        <dbReference type="ARBA" id="ARBA00022801"/>
    </source>
</evidence>
<evidence type="ECO:0000256" key="8">
    <source>
        <dbReference type="PIRNR" id="PIRNR004532"/>
    </source>
</evidence>
<gene>
    <name evidence="11" type="ORF">AOX59_16815</name>
</gene>
<dbReference type="GO" id="GO:0046872">
    <property type="term" value="F:metal ion binding"/>
    <property type="evidence" value="ECO:0007669"/>
    <property type="project" value="UniProtKB-KW"/>
</dbReference>
<evidence type="ECO:0000313" key="12">
    <source>
        <dbReference type="Proteomes" id="UP000050331"/>
    </source>
</evidence>
<evidence type="ECO:0000256" key="1">
    <source>
        <dbReference type="ARBA" id="ARBA00001273"/>
    </source>
</evidence>
<feature type="binding site" evidence="9">
    <location>
        <position position="87"/>
    </location>
    <ligand>
        <name>Mn(2+)</name>
        <dbReference type="ChEBI" id="CHEBI:29035"/>
        <label>2</label>
    </ligand>
</feature>
<comment type="pathway">
    <text evidence="7">Carbohydrate biosynthesis.</text>
</comment>
<keyword evidence="4" id="KW-0378">Hydrolase</keyword>
<evidence type="ECO:0000256" key="3">
    <source>
        <dbReference type="ARBA" id="ARBA00022723"/>
    </source>
</evidence>
<feature type="binding site" evidence="9">
    <location>
        <position position="32"/>
    </location>
    <ligand>
        <name>Mn(2+)</name>
        <dbReference type="ChEBI" id="CHEBI:29035"/>
        <label>1</label>
    </ligand>
</feature>
<dbReference type="CDD" id="cd01516">
    <property type="entry name" value="FBPase_glpX"/>
    <property type="match status" value="1"/>
</dbReference>
<dbReference type="GO" id="GO:0006071">
    <property type="term" value="P:glycerol metabolic process"/>
    <property type="evidence" value="ECO:0007669"/>
    <property type="project" value="InterPro"/>
</dbReference>
<feature type="binding site" evidence="10">
    <location>
        <begin position="163"/>
        <end position="165"/>
    </location>
    <ligand>
        <name>substrate</name>
    </ligand>
</feature>
<name>A0A0U3NU25_9BACI</name>
<comment type="cofactor">
    <cofactor evidence="9">
        <name>Mn(2+)</name>
        <dbReference type="ChEBI" id="CHEBI:29035"/>
    </cofactor>
</comment>
<dbReference type="PIRSF" id="PIRSF004532">
    <property type="entry name" value="GlpX"/>
    <property type="match status" value="1"/>
</dbReference>
<accession>A0A0U3NU25</accession>